<reference evidence="2" key="1">
    <citation type="journal article" date="2019" name="Int. J. Syst. Evol. Microbiol.">
        <title>The Global Catalogue of Microorganisms (GCM) 10K type strain sequencing project: providing services to taxonomists for standard genome sequencing and annotation.</title>
        <authorList>
            <consortium name="The Broad Institute Genomics Platform"/>
            <consortium name="The Broad Institute Genome Sequencing Center for Infectious Disease"/>
            <person name="Wu L."/>
            <person name="Ma J."/>
        </authorList>
    </citation>
    <scope>NUCLEOTIDE SEQUENCE [LARGE SCALE GENOMIC DNA]</scope>
    <source>
        <strain evidence="2">ZS-35-S2</strain>
    </source>
</reference>
<dbReference type="RefSeq" id="WP_377428125.1">
    <property type="nucleotide sequence ID" value="NZ_JBHSPR010000033.1"/>
</dbReference>
<accession>A0ABW1KG06</accession>
<evidence type="ECO:0000313" key="1">
    <source>
        <dbReference type="EMBL" id="MFC6020651.1"/>
    </source>
</evidence>
<organism evidence="1 2">
    <name type="scientific">Plantactinospora solaniradicis</name>
    <dbReference type="NCBI Taxonomy" id="1723736"/>
    <lineage>
        <taxon>Bacteria</taxon>
        <taxon>Bacillati</taxon>
        <taxon>Actinomycetota</taxon>
        <taxon>Actinomycetes</taxon>
        <taxon>Micromonosporales</taxon>
        <taxon>Micromonosporaceae</taxon>
        <taxon>Plantactinospora</taxon>
    </lineage>
</organism>
<proteinExistence type="predicted"/>
<dbReference type="Proteomes" id="UP001596203">
    <property type="component" value="Unassembled WGS sequence"/>
</dbReference>
<protein>
    <submittedName>
        <fullName evidence="1">Uncharacterized protein</fullName>
    </submittedName>
</protein>
<dbReference type="EMBL" id="JBHSPR010000033">
    <property type="protein sequence ID" value="MFC6020651.1"/>
    <property type="molecule type" value="Genomic_DNA"/>
</dbReference>
<keyword evidence="2" id="KW-1185">Reference proteome</keyword>
<comment type="caution">
    <text evidence="1">The sequence shown here is derived from an EMBL/GenBank/DDBJ whole genome shotgun (WGS) entry which is preliminary data.</text>
</comment>
<name>A0ABW1KG06_9ACTN</name>
<gene>
    <name evidence="1" type="ORF">ACFP2T_31320</name>
</gene>
<evidence type="ECO:0000313" key="2">
    <source>
        <dbReference type="Proteomes" id="UP001596203"/>
    </source>
</evidence>
<sequence length="62" mass="6886">MVDLEWGLFSGVNAEYDNLPSNGYHPVKKEGAIPLADRMLHTDRVCSRRRVCRAIAGLASDL</sequence>